<evidence type="ECO:0000313" key="4">
    <source>
        <dbReference type="Proteomes" id="UP001236507"/>
    </source>
</evidence>
<proteinExistence type="predicted"/>
<dbReference type="Pfam" id="PF18962">
    <property type="entry name" value="Por_Secre_tail"/>
    <property type="match status" value="1"/>
</dbReference>
<reference evidence="3 4" key="1">
    <citation type="submission" date="2023-05" db="EMBL/GenBank/DDBJ databases">
        <title>Novel species of genus Flectobacillus isolated from stream in China.</title>
        <authorList>
            <person name="Lu H."/>
        </authorList>
    </citation>
    <scope>NUCLEOTIDE SEQUENCE [LARGE SCALE GENOMIC DNA]</scope>
    <source>
        <strain evidence="3 4">KCTC 42575</strain>
    </source>
</reference>
<feature type="domain" description="Secretion system C-terminal sorting" evidence="2">
    <location>
        <begin position="723"/>
        <end position="796"/>
    </location>
</feature>
<organism evidence="3 4">
    <name type="scientific">Flectobacillus roseus</name>
    <dbReference type="NCBI Taxonomy" id="502259"/>
    <lineage>
        <taxon>Bacteria</taxon>
        <taxon>Pseudomonadati</taxon>
        <taxon>Bacteroidota</taxon>
        <taxon>Cytophagia</taxon>
        <taxon>Cytophagales</taxon>
        <taxon>Flectobacillaceae</taxon>
        <taxon>Flectobacillus</taxon>
    </lineage>
</organism>
<sequence length="798" mass="86094">MSTLTRNSFLALALLVVGSVTSWAKPLTEGGVLSNKKPKALVEAAPVAPYATYKVLKCGYELSPSDEGLYVGLIAENCNSGTVHWYNSSNNSEIGTGAYLENRITSNTSYYAKCEESSVYSLPSAPVNIPYAKIPPRPQVYSVNTGSFSYYETCQNQAKEPVRLASTVTDPSFDYVWDRDGMNGVTSANTKGQGTPRLEIDLTGRYSVRAISRNCPTPAGVQYSSNNIFVLFIEIQKQPVITGDSLFCQGKVVSLKSDSATHVAYYKWYVNGVYQDSLGNKSSIKFNKTAKIQVQTIENRQACYSKLSNPISLKALNVPAKPVITPSKKNAGICNGDTLTLTSSLGFKYKWNTGATTASLKGINAVGKYAVQVIDTSGCVSPTSDTTIVKVYAIPAKPTISSDGPLAFCDGFSVNLTSSTQSKYIWSSGEVTKSIKVTKAGSYTVAVRDTNSCLSPTSDVVRVTVYALPAKPTITVKGDGLVKVCADRSIVLESSVLASGETTRFRWTTNDTTRSVTVKVTTKAAVRVVDPRGCVSPLSDTIAVTVLPLPPAPVVTAEGAITFCSRDVTDYTKENSVRLTASSSNDVTWNTGLVSKVLDAVKLSGQYSATAKDANGCVSARSNVITVTVKESPSASAASIVKDGAFTVKATNFPDGTDYQWKYGSEVLTFTTESIKANRYGDYSARRKVVYSVPAPLNTLVCYTDYSKAYTFKEEPELKGLAIYPNPSNGLVTVETLENYNKVTFSIYDMIGRLIYTGSIPTITGKAVVDLRNQPEGPYLFRFQADGFELTKRIVINR</sequence>
<accession>A0ABT6YB54</accession>
<dbReference type="Proteomes" id="UP001236507">
    <property type="component" value="Unassembled WGS sequence"/>
</dbReference>
<feature type="signal peptide" evidence="1">
    <location>
        <begin position="1"/>
        <end position="24"/>
    </location>
</feature>
<evidence type="ECO:0000256" key="1">
    <source>
        <dbReference type="SAM" id="SignalP"/>
    </source>
</evidence>
<comment type="caution">
    <text evidence="3">The sequence shown here is derived from an EMBL/GenBank/DDBJ whole genome shotgun (WGS) entry which is preliminary data.</text>
</comment>
<evidence type="ECO:0000259" key="2">
    <source>
        <dbReference type="Pfam" id="PF18962"/>
    </source>
</evidence>
<gene>
    <name evidence="3" type="ORF">QM524_16470</name>
</gene>
<keyword evidence="1" id="KW-0732">Signal</keyword>
<evidence type="ECO:0000313" key="3">
    <source>
        <dbReference type="EMBL" id="MDI9860813.1"/>
    </source>
</evidence>
<keyword evidence="4" id="KW-1185">Reference proteome</keyword>
<dbReference type="NCBIfam" id="TIGR04183">
    <property type="entry name" value="Por_Secre_tail"/>
    <property type="match status" value="1"/>
</dbReference>
<name>A0ABT6YB54_9BACT</name>
<protein>
    <submittedName>
        <fullName evidence="3">T9SS type A sorting domain-containing protein</fullName>
    </submittedName>
</protein>
<dbReference type="EMBL" id="JASHIF010000014">
    <property type="protein sequence ID" value="MDI9860813.1"/>
    <property type="molecule type" value="Genomic_DNA"/>
</dbReference>
<dbReference type="RefSeq" id="WP_283345416.1">
    <property type="nucleotide sequence ID" value="NZ_JASHIF010000014.1"/>
</dbReference>
<dbReference type="InterPro" id="IPR026444">
    <property type="entry name" value="Secre_tail"/>
</dbReference>
<feature type="chain" id="PRO_5047413174" evidence="1">
    <location>
        <begin position="25"/>
        <end position="798"/>
    </location>
</feature>